<proteinExistence type="predicted"/>
<keyword evidence="1" id="KW-1188">Viral release from host cell</keyword>
<dbReference type="InterPro" id="IPR038713">
    <property type="entry name" value="Terminase_Gp1_N_sf"/>
</dbReference>
<accession>A0A212LXV2</accession>
<protein>
    <submittedName>
        <fullName evidence="3">Terminase small subunit</fullName>
    </submittedName>
</protein>
<evidence type="ECO:0000256" key="1">
    <source>
        <dbReference type="ARBA" id="ARBA00022612"/>
    </source>
</evidence>
<dbReference type="PANTHER" id="PTHR41328">
    <property type="entry name" value="TERMINASE SMALL SUBUNIT-RELATED"/>
    <property type="match status" value="1"/>
</dbReference>
<dbReference type="InterPro" id="IPR005335">
    <property type="entry name" value="Terminase_ssu"/>
</dbReference>
<dbReference type="RefSeq" id="WP_288185077.1">
    <property type="nucleotide sequence ID" value="NZ_LT608335.1"/>
</dbReference>
<dbReference type="GO" id="GO:0051276">
    <property type="term" value="P:chromosome organization"/>
    <property type="evidence" value="ECO:0007669"/>
    <property type="project" value="InterPro"/>
</dbReference>
<name>A0A212LXV2_9FIRM</name>
<organism evidence="3">
    <name type="scientific">uncultured Sporomusa sp</name>
    <dbReference type="NCBI Taxonomy" id="307249"/>
    <lineage>
        <taxon>Bacteria</taxon>
        <taxon>Bacillati</taxon>
        <taxon>Bacillota</taxon>
        <taxon>Negativicutes</taxon>
        <taxon>Selenomonadales</taxon>
        <taxon>Sporomusaceae</taxon>
        <taxon>Sporomusa</taxon>
        <taxon>environmental samples</taxon>
    </lineage>
</organism>
<dbReference type="PANTHER" id="PTHR41328:SF2">
    <property type="entry name" value="TERMINASE SMALL SUBUNIT"/>
    <property type="match status" value="1"/>
</dbReference>
<dbReference type="Pfam" id="PF03592">
    <property type="entry name" value="Terminase_2"/>
    <property type="match status" value="1"/>
</dbReference>
<dbReference type="InterPro" id="IPR052404">
    <property type="entry name" value="SPP1-like_terminase"/>
</dbReference>
<evidence type="ECO:0000313" key="3">
    <source>
        <dbReference type="EMBL" id="SCM82395.1"/>
    </source>
</evidence>
<evidence type="ECO:0000256" key="2">
    <source>
        <dbReference type="ARBA" id="ARBA00023219"/>
    </source>
</evidence>
<keyword evidence="2" id="KW-0231">Viral genome packaging</keyword>
<gene>
    <name evidence="3" type="ORF">KL86SPO_50166</name>
</gene>
<dbReference type="AlphaFoldDB" id="A0A212LXV2"/>
<sequence>MAKLNARHKRFVTEYLEDLNGTQAAIRAGYSPRTAAEQAARLLTNVKVQEAIQEAMKKREERTEVKADRVVLELWNTVTADANEIVELRRCCCRYCWGEGFKYQYTAGEMRNREEQYNIDATAAMIKGESIGPFNPQGGIGFNATKPPNSNCPECFGEGELKPFFKDTRKLSAAAKSLYAGVKITKDGIEVKMHSKDKMIELLGKHLGMFKDKVEVTGEGGAPLNVVFNIPRPPKE</sequence>
<dbReference type="EMBL" id="FMJE01000005">
    <property type="protein sequence ID" value="SCM82395.1"/>
    <property type="molecule type" value="Genomic_DNA"/>
</dbReference>
<dbReference type="Gene3D" id="1.10.10.1400">
    <property type="entry name" value="Terminase, small subunit, N-terminal DNA-binding domain, HTH motif"/>
    <property type="match status" value="1"/>
</dbReference>
<reference evidence="3" key="1">
    <citation type="submission" date="2016-08" db="EMBL/GenBank/DDBJ databases">
        <authorList>
            <person name="Seilhamer J.J."/>
        </authorList>
    </citation>
    <scope>NUCLEOTIDE SEQUENCE</scope>
    <source>
        <strain evidence="3">86</strain>
    </source>
</reference>